<accession>A0A6M3ILE2</accession>
<reference evidence="1" key="1">
    <citation type="submission" date="2020-03" db="EMBL/GenBank/DDBJ databases">
        <title>The deep terrestrial virosphere.</title>
        <authorList>
            <person name="Holmfeldt K."/>
            <person name="Nilsson E."/>
            <person name="Simone D."/>
            <person name="Lopez-Fernandez M."/>
            <person name="Wu X."/>
            <person name="de Brujin I."/>
            <person name="Lundin D."/>
            <person name="Andersson A."/>
            <person name="Bertilsson S."/>
            <person name="Dopson M."/>
        </authorList>
    </citation>
    <scope>NUCLEOTIDE SEQUENCE</scope>
    <source>
        <strain evidence="1">MM415B01683</strain>
    </source>
</reference>
<proteinExistence type="predicted"/>
<protein>
    <submittedName>
        <fullName evidence="1">Uncharacterized protein</fullName>
    </submittedName>
</protein>
<gene>
    <name evidence="1" type="ORF">MM415B01683_0002</name>
</gene>
<dbReference type="EMBL" id="MT141260">
    <property type="protein sequence ID" value="QJA57202.1"/>
    <property type="molecule type" value="Genomic_DNA"/>
</dbReference>
<evidence type="ECO:0000313" key="1">
    <source>
        <dbReference type="EMBL" id="QJA57202.1"/>
    </source>
</evidence>
<name>A0A6M3ILE2_9ZZZZ</name>
<dbReference type="AlphaFoldDB" id="A0A6M3ILE2"/>
<organism evidence="1">
    <name type="scientific">viral metagenome</name>
    <dbReference type="NCBI Taxonomy" id="1070528"/>
    <lineage>
        <taxon>unclassified sequences</taxon>
        <taxon>metagenomes</taxon>
        <taxon>organismal metagenomes</taxon>
    </lineage>
</organism>
<sequence length="94" mass="10031">MPVIFVATIPIRVNRDGSVDILSKIKDEVKSCGCINVGDAAKKLNVSLEEAHTAAKQLAGDAVISCDDEGLYCCTDEGRLDSFMSTLRNLRGGT</sequence>